<reference evidence="7 8" key="1">
    <citation type="submission" date="2016-10" db="EMBL/GenBank/DDBJ databases">
        <title>Paenibacillus species isolates.</title>
        <authorList>
            <person name="Beno S.M."/>
        </authorList>
    </citation>
    <scope>NUCLEOTIDE SEQUENCE [LARGE SCALE GENOMIC DNA]</scope>
    <source>
        <strain evidence="7 8">FSL H7-0744</strain>
    </source>
</reference>
<evidence type="ECO:0000256" key="4">
    <source>
        <dbReference type="ARBA" id="ARBA00022989"/>
    </source>
</evidence>
<proteinExistence type="predicted"/>
<feature type="transmembrane region" description="Helical" evidence="6">
    <location>
        <begin position="192"/>
        <end position="213"/>
    </location>
</feature>
<feature type="non-terminal residue" evidence="7">
    <location>
        <position position="1"/>
    </location>
</feature>
<protein>
    <recommendedName>
        <fullName evidence="9">Polysaccharide biosynthesis protein C-terminal domain-containing protein</fullName>
    </recommendedName>
</protein>
<dbReference type="PANTHER" id="PTHR30250:SF11">
    <property type="entry name" value="O-ANTIGEN TRANSPORTER-RELATED"/>
    <property type="match status" value="1"/>
</dbReference>
<feature type="transmembrane region" description="Helical" evidence="6">
    <location>
        <begin position="164"/>
        <end position="183"/>
    </location>
</feature>
<dbReference type="PANTHER" id="PTHR30250">
    <property type="entry name" value="PST FAMILY PREDICTED COLANIC ACID TRANSPORTER"/>
    <property type="match status" value="1"/>
</dbReference>
<evidence type="ECO:0008006" key="9">
    <source>
        <dbReference type="Google" id="ProtNLM"/>
    </source>
</evidence>
<dbReference type="Proteomes" id="UP000187412">
    <property type="component" value="Unassembled WGS sequence"/>
</dbReference>
<feature type="transmembrane region" description="Helical" evidence="6">
    <location>
        <begin position="6"/>
        <end position="25"/>
    </location>
</feature>
<evidence type="ECO:0000256" key="2">
    <source>
        <dbReference type="ARBA" id="ARBA00022475"/>
    </source>
</evidence>
<feature type="transmembrane region" description="Helical" evidence="6">
    <location>
        <begin position="88"/>
        <end position="114"/>
    </location>
</feature>
<gene>
    <name evidence="7" type="ORF">BSK56_30725</name>
</gene>
<feature type="transmembrane region" description="Helical" evidence="6">
    <location>
        <begin position="219"/>
        <end position="242"/>
    </location>
</feature>
<organism evidence="7 8">
    <name type="scientific">Paenibacillus borealis</name>
    <dbReference type="NCBI Taxonomy" id="160799"/>
    <lineage>
        <taxon>Bacteria</taxon>
        <taxon>Bacillati</taxon>
        <taxon>Bacillota</taxon>
        <taxon>Bacilli</taxon>
        <taxon>Bacillales</taxon>
        <taxon>Paenibacillaceae</taxon>
        <taxon>Paenibacillus</taxon>
    </lineage>
</organism>
<evidence type="ECO:0000256" key="5">
    <source>
        <dbReference type="ARBA" id="ARBA00023136"/>
    </source>
</evidence>
<keyword evidence="8" id="KW-1185">Reference proteome</keyword>
<evidence type="ECO:0000256" key="1">
    <source>
        <dbReference type="ARBA" id="ARBA00004651"/>
    </source>
</evidence>
<comment type="subcellular location">
    <subcellularLocation>
        <location evidence="1">Cell membrane</location>
        <topology evidence="1">Multi-pass membrane protein</topology>
    </subcellularLocation>
</comment>
<feature type="transmembrane region" description="Helical" evidence="6">
    <location>
        <begin position="126"/>
        <end position="152"/>
    </location>
</feature>
<evidence type="ECO:0000256" key="3">
    <source>
        <dbReference type="ARBA" id="ARBA00022692"/>
    </source>
</evidence>
<dbReference type="EMBL" id="MPTB01000064">
    <property type="protein sequence ID" value="OMD38005.1"/>
    <property type="molecule type" value="Genomic_DNA"/>
</dbReference>
<accession>A0ABX3GYR3</accession>
<keyword evidence="3 6" id="KW-0812">Transmembrane</keyword>
<name>A0ABX3GYR3_PAEBO</name>
<sequence length="259" mass="29423">GLNGAAIAIVVTSAISYFYSKRLVTKAMKNNDIQFTYKKIMEEKEILWIFTFPAALIGIIGGVATWLANQFLVNYSADRFISLSLFNLASNLKIIMTFFPMVVLGVTSPILVSLKNKDYRSYKKLFKLNILLNGSLTIIFSFMVIISLPLILKFVGEGYNGVTSVIIIIGLSAVVEIISTCIYQEIYINNKIWTNFISTVCWAIILICTTFFLSEKYGALAIAMGYLFANIFQNIFYIFVYYKIRRDNNKIIEDMKHES</sequence>
<evidence type="ECO:0000313" key="8">
    <source>
        <dbReference type="Proteomes" id="UP000187412"/>
    </source>
</evidence>
<evidence type="ECO:0000313" key="7">
    <source>
        <dbReference type="EMBL" id="OMD38005.1"/>
    </source>
</evidence>
<keyword evidence="5 6" id="KW-0472">Membrane</keyword>
<dbReference type="RefSeq" id="WP_179091878.1">
    <property type="nucleotide sequence ID" value="NZ_MPTB01000064.1"/>
</dbReference>
<dbReference type="InterPro" id="IPR050833">
    <property type="entry name" value="Poly_Biosynth_Transport"/>
</dbReference>
<keyword evidence="4 6" id="KW-1133">Transmembrane helix</keyword>
<comment type="caution">
    <text evidence="7">The sequence shown here is derived from an EMBL/GenBank/DDBJ whole genome shotgun (WGS) entry which is preliminary data.</text>
</comment>
<keyword evidence="2" id="KW-1003">Cell membrane</keyword>
<evidence type="ECO:0000256" key="6">
    <source>
        <dbReference type="SAM" id="Phobius"/>
    </source>
</evidence>
<feature type="transmembrane region" description="Helical" evidence="6">
    <location>
        <begin position="46"/>
        <end position="68"/>
    </location>
</feature>